<accession>A0A0A7EEA0</accession>
<gene>
    <name evidence="3" type="ORF">OM33_03660</name>
</gene>
<dbReference type="EMBL" id="CP009888">
    <property type="protein sequence ID" value="AIY64347.1"/>
    <property type="molecule type" value="Genomic_DNA"/>
</dbReference>
<dbReference type="GO" id="GO:0018773">
    <property type="term" value="F:acetylpyruvate hydrolase activity"/>
    <property type="evidence" value="ECO:0007669"/>
    <property type="project" value="TreeGrafter"/>
</dbReference>
<evidence type="ECO:0000313" key="4">
    <source>
        <dbReference type="Proteomes" id="UP000030341"/>
    </source>
</evidence>
<dbReference type="NCBIfam" id="NF007967">
    <property type="entry name" value="PRK10691.1"/>
    <property type="match status" value="1"/>
</dbReference>
<dbReference type="InterPro" id="IPR036663">
    <property type="entry name" value="Fumarylacetoacetase_C_sf"/>
</dbReference>
<keyword evidence="1" id="KW-0479">Metal-binding</keyword>
<dbReference type="HOGENOM" id="CLU_028458_5_0_6"/>
<protein>
    <recommendedName>
        <fullName evidence="2">Fumarylacetoacetase-like C-terminal domain-containing protein</fullName>
    </recommendedName>
</protein>
<dbReference type="GO" id="GO:0046872">
    <property type="term" value="F:metal ion binding"/>
    <property type="evidence" value="ECO:0007669"/>
    <property type="project" value="UniProtKB-KW"/>
</dbReference>
<dbReference type="STRING" id="1348114.OM33_03660"/>
<dbReference type="SUPFAM" id="SSF56529">
    <property type="entry name" value="FAH"/>
    <property type="match status" value="1"/>
</dbReference>
<dbReference type="AlphaFoldDB" id="A0A0A7EEA0"/>
<feature type="domain" description="Fumarylacetoacetase-like C-terminal" evidence="2">
    <location>
        <begin position="17"/>
        <end position="208"/>
    </location>
</feature>
<sequence>MTYLWNNGEAIELPIGKAVCVGRNYVAHAAELGNEVPTEPLLFLKPASSIVNAEGEVALDHRLGEHHYEAELMLLIGKPLNKGNIADYKSCIAGLGVGLDLTLRDEQAKLKAKGHPWERAKAYDKSCLVSRFVPLAESDLTHSEFSLSINNELRQSGDTNLMIFKIEQLLSEIVRYFSLQPGDIVLTGTPEGVGKLNIQDTLSVSLNGETLANCTIA</sequence>
<dbReference type="PANTHER" id="PTHR11820">
    <property type="entry name" value="ACYLPYRUVASE"/>
    <property type="match status" value="1"/>
</dbReference>
<dbReference type="OrthoDB" id="9805307at2"/>
<dbReference type="Gene3D" id="3.90.850.10">
    <property type="entry name" value="Fumarylacetoacetase-like, C-terminal domain"/>
    <property type="match status" value="1"/>
</dbReference>
<dbReference type="PANTHER" id="PTHR11820:SF7">
    <property type="entry name" value="ACYLPYRUVASE FAHD1, MITOCHONDRIAL"/>
    <property type="match status" value="1"/>
</dbReference>
<dbReference type="InterPro" id="IPR011234">
    <property type="entry name" value="Fumarylacetoacetase-like_C"/>
</dbReference>
<dbReference type="Pfam" id="PF01557">
    <property type="entry name" value="FAA_hydrolase"/>
    <property type="match status" value="1"/>
</dbReference>
<dbReference type="RefSeq" id="WP_038638900.1">
    <property type="nucleotide sequence ID" value="NZ_CP009888.1"/>
</dbReference>
<name>A0A0A7EEA0_9GAMM</name>
<dbReference type="Proteomes" id="UP000030341">
    <property type="component" value="Chromosome 1"/>
</dbReference>
<evidence type="ECO:0000313" key="3">
    <source>
        <dbReference type="EMBL" id="AIY64347.1"/>
    </source>
</evidence>
<reference evidence="3 4" key="1">
    <citation type="submission" date="2014-11" db="EMBL/GenBank/DDBJ databases">
        <title>Complete Genome Sequence of Pseudoalteromonas sp. Strain OCN003 Isolated from Kaneohe Bay, Oahu, Hawaii.</title>
        <authorList>
            <person name="Beurmann S."/>
            <person name="Videau P."/>
            <person name="Ushijima B."/>
            <person name="Smith A.M."/>
            <person name="Aeby G.S."/>
            <person name="Callahan S.M."/>
            <person name="Belcaid M."/>
        </authorList>
    </citation>
    <scope>NUCLEOTIDE SEQUENCE [LARGE SCALE GENOMIC DNA]</scope>
    <source>
        <strain evidence="3 4">OCN003</strain>
    </source>
</reference>
<evidence type="ECO:0000256" key="1">
    <source>
        <dbReference type="ARBA" id="ARBA00022723"/>
    </source>
</evidence>
<proteinExistence type="predicted"/>
<evidence type="ECO:0000259" key="2">
    <source>
        <dbReference type="Pfam" id="PF01557"/>
    </source>
</evidence>
<dbReference type="eggNOG" id="COG0179">
    <property type="taxonomic scope" value="Bacteria"/>
</dbReference>
<organism evidence="3 4">
    <name type="scientific">Pseudoalteromonas piratica</name>
    <dbReference type="NCBI Taxonomy" id="1348114"/>
    <lineage>
        <taxon>Bacteria</taxon>
        <taxon>Pseudomonadati</taxon>
        <taxon>Pseudomonadota</taxon>
        <taxon>Gammaproteobacteria</taxon>
        <taxon>Alteromonadales</taxon>
        <taxon>Pseudoalteromonadaceae</taxon>
        <taxon>Pseudoalteromonas</taxon>
    </lineage>
</organism>
<dbReference type="KEGG" id="pseo:OM33_03660"/>
<keyword evidence="4" id="KW-1185">Reference proteome</keyword>